<accession>A0A9Y2AH54</accession>
<evidence type="ECO:0000256" key="4">
    <source>
        <dbReference type="ARBA" id="ARBA00022989"/>
    </source>
</evidence>
<evidence type="ECO:0000256" key="2">
    <source>
        <dbReference type="ARBA" id="ARBA00022475"/>
    </source>
</evidence>
<reference evidence="7" key="1">
    <citation type="submission" date="2023-03" db="EMBL/GenBank/DDBJ databases">
        <title>Selenobaculum gbiensis gen. nov. sp. nov., a new bacterium isolated from the gut microbiota of IBD patient.</title>
        <authorList>
            <person name="Yeo S."/>
            <person name="Park H."/>
            <person name="Huh C.S."/>
        </authorList>
    </citation>
    <scope>NUCLEOTIDE SEQUENCE</scope>
    <source>
        <strain evidence="7">ICN-92133</strain>
    </source>
</reference>
<evidence type="ECO:0000313" key="7">
    <source>
        <dbReference type="EMBL" id="WIW69989.1"/>
    </source>
</evidence>
<dbReference type="KEGG" id="sgbi:P3F81_08725"/>
<comment type="subcellular location">
    <subcellularLocation>
        <location evidence="1">Cell membrane</location>
    </subcellularLocation>
</comment>
<dbReference type="GO" id="GO:0015081">
    <property type="term" value="F:sodium ion transmembrane transporter activity"/>
    <property type="evidence" value="ECO:0007669"/>
    <property type="project" value="InterPro"/>
</dbReference>
<evidence type="ECO:0000256" key="5">
    <source>
        <dbReference type="ARBA" id="ARBA00023136"/>
    </source>
</evidence>
<name>A0A9Y2AH54_9FIRM</name>
<evidence type="ECO:0000256" key="6">
    <source>
        <dbReference type="SAM" id="Phobius"/>
    </source>
</evidence>
<keyword evidence="3 6" id="KW-0812">Transmembrane</keyword>
<dbReference type="InterPro" id="IPR005899">
    <property type="entry name" value="Na_pump_deCOase"/>
</dbReference>
<keyword evidence="8" id="KW-1185">Reference proteome</keyword>
<proteinExistence type="predicted"/>
<dbReference type="GO" id="GO:0036376">
    <property type="term" value="P:sodium ion export across plasma membrane"/>
    <property type="evidence" value="ECO:0007669"/>
    <property type="project" value="InterPro"/>
</dbReference>
<protein>
    <submittedName>
        <fullName evidence="7">OadG family protein</fullName>
    </submittedName>
</protein>
<gene>
    <name evidence="7" type="ORF">P3F81_08725</name>
</gene>
<keyword evidence="4 6" id="KW-1133">Transmembrane helix</keyword>
<sequence length="102" mass="11507">MNGEPVTTNPFLIMLINMTIVFGVLWLLGCMIKFIHFIDPTKKKNTEKIISTAPMQPATVVVSEDDLPDKLQEKELVAVITTAIMAYGYRDVRITSIKEIHD</sequence>
<dbReference type="GO" id="GO:0005886">
    <property type="term" value="C:plasma membrane"/>
    <property type="evidence" value="ECO:0007669"/>
    <property type="project" value="UniProtKB-SubCell"/>
</dbReference>
<evidence type="ECO:0000313" key="8">
    <source>
        <dbReference type="Proteomes" id="UP001243623"/>
    </source>
</evidence>
<dbReference type="Pfam" id="PF04277">
    <property type="entry name" value="OAD_gamma"/>
    <property type="match status" value="1"/>
</dbReference>
<dbReference type="EMBL" id="CP120678">
    <property type="protein sequence ID" value="WIW69989.1"/>
    <property type="molecule type" value="Genomic_DNA"/>
</dbReference>
<evidence type="ECO:0000256" key="1">
    <source>
        <dbReference type="ARBA" id="ARBA00004236"/>
    </source>
</evidence>
<keyword evidence="5 6" id="KW-0472">Membrane</keyword>
<feature type="transmembrane region" description="Helical" evidence="6">
    <location>
        <begin position="12"/>
        <end position="35"/>
    </location>
</feature>
<dbReference type="AlphaFoldDB" id="A0A9Y2AH54"/>
<organism evidence="7 8">
    <name type="scientific">Selenobaculum gibii</name>
    <dbReference type="NCBI Taxonomy" id="3054208"/>
    <lineage>
        <taxon>Bacteria</taxon>
        <taxon>Bacillati</taxon>
        <taxon>Bacillota</taxon>
        <taxon>Negativicutes</taxon>
        <taxon>Selenomonadales</taxon>
        <taxon>Selenomonadaceae</taxon>
        <taxon>Selenobaculum</taxon>
    </lineage>
</organism>
<dbReference type="Proteomes" id="UP001243623">
    <property type="component" value="Chromosome"/>
</dbReference>
<evidence type="ECO:0000256" key="3">
    <source>
        <dbReference type="ARBA" id="ARBA00022692"/>
    </source>
</evidence>
<keyword evidence="2" id="KW-1003">Cell membrane</keyword>
<dbReference type="RefSeq" id="WP_147670533.1">
    <property type="nucleotide sequence ID" value="NZ_CP120678.1"/>
</dbReference>